<reference evidence="1 2" key="1">
    <citation type="journal article" date="2018" name="Science">
        <title>The opium poppy genome and morphinan production.</title>
        <authorList>
            <person name="Guo L."/>
            <person name="Winzer T."/>
            <person name="Yang X."/>
            <person name="Li Y."/>
            <person name="Ning Z."/>
            <person name="He Z."/>
            <person name="Teodor R."/>
            <person name="Lu Y."/>
            <person name="Bowser T.A."/>
            <person name="Graham I.A."/>
            <person name="Ye K."/>
        </authorList>
    </citation>
    <scope>NUCLEOTIDE SEQUENCE [LARGE SCALE GENOMIC DNA]</scope>
    <source>
        <strain evidence="2">cv. HN1</strain>
        <tissue evidence="1">Leaves</tissue>
    </source>
</reference>
<organism evidence="1 2">
    <name type="scientific">Papaver somniferum</name>
    <name type="common">Opium poppy</name>
    <dbReference type="NCBI Taxonomy" id="3469"/>
    <lineage>
        <taxon>Eukaryota</taxon>
        <taxon>Viridiplantae</taxon>
        <taxon>Streptophyta</taxon>
        <taxon>Embryophyta</taxon>
        <taxon>Tracheophyta</taxon>
        <taxon>Spermatophyta</taxon>
        <taxon>Magnoliopsida</taxon>
        <taxon>Ranunculales</taxon>
        <taxon>Papaveraceae</taxon>
        <taxon>Papaveroideae</taxon>
        <taxon>Papaver</taxon>
    </lineage>
</organism>
<name>A0A4Y7J116_PAPSO</name>
<evidence type="ECO:0000313" key="2">
    <source>
        <dbReference type="Proteomes" id="UP000316621"/>
    </source>
</evidence>
<dbReference type="Gramene" id="RZC53631">
    <property type="protein sequence ID" value="RZC53631"/>
    <property type="gene ID" value="C5167_012486"/>
</dbReference>
<gene>
    <name evidence="1" type="ORF">C5167_012486</name>
</gene>
<proteinExistence type="predicted"/>
<protein>
    <submittedName>
        <fullName evidence="1">Uncharacterized protein</fullName>
    </submittedName>
</protein>
<sequence length="370" mass="42012">MNPHNIHVAAPSTVGNDIPTSMNQNTNDRDCNDEEMQQLKPTNDYGGDTAQEMALADEMQWKQLVKENLIMLSTWDDTSTRNWYILSKSEGIELPFPLKANEKIHLLVFGKDRLLVLYVFTKGKLNCYMYQVGKTVLTFITGGIFTLSKKKDGKPYDVLERLHLSTASSFIRPSKVRSCGLLIGNKVPHSIRPSKVLQNYIPSDGERPCMHEGWSIPLKPVLEAGGLWKQDKLINTYFMTEKLATITFEILKTLVGYKKQGRWIRGINKENVVFQKDDTCFRYPQFMDCLVLTVLIASLCSSGRGGSTCLALFMTYDERATYLISMRDKDAANGRFYTPEDFAKCTDVVAPGLLPSYFEHHGSLRARYEK</sequence>
<accession>A0A4Y7J116</accession>
<dbReference type="Proteomes" id="UP000316621">
    <property type="component" value="Chromosome 3"/>
</dbReference>
<evidence type="ECO:0000313" key="1">
    <source>
        <dbReference type="EMBL" id="RZC53631.1"/>
    </source>
</evidence>
<dbReference type="AlphaFoldDB" id="A0A4Y7J116"/>
<keyword evidence="2" id="KW-1185">Reference proteome</keyword>
<dbReference type="EMBL" id="CM010717">
    <property type="protein sequence ID" value="RZC53631.1"/>
    <property type="molecule type" value="Genomic_DNA"/>
</dbReference>